<dbReference type="AlphaFoldDB" id="A0A9N8WQQ6"/>
<reference evidence="3" key="1">
    <citation type="submission" date="2021-06" db="EMBL/GenBank/DDBJ databases">
        <authorList>
            <person name="Kallberg Y."/>
            <person name="Tangrot J."/>
            <person name="Rosling A."/>
        </authorList>
    </citation>
    <scope>NUCLEOTIDE SEQUENCE</scope>
    <source>
        <strain evidence="3">AZ414A</strain>
    </source>
</reference>
<dbReference type="NCBIfam" id="TIGR00231">
    <property type="entry name" value="small_GTP"/>
    <property type="match status" value="1"/>
</dbReference>
<feature type="compositionally biased region" description="Basic residues" evidence="2">
    <location>
        <begin position="63"/>
        <end position="82"/>
    </location>
</feature>
<dbReference type="EMBL" id="CAJVPK010000327">
    <property type="protein sequence ID" value="CAG8494905.1"/>
    <property type="molecule type" value="Genomic_DNA"/>
</dbReference>
<gene>
    <name evidence="3" type="ORF">DEBURN_LOCUS4370</name>
</gene>
<evidence type="ECO:0000313" key="4">
    <source>
        <dbReference type="Proteomes" id="UP000789706"/>
    </source>
</evidence>
<accession>A0A9N8WQQ6</accession>
<dbReference type="FunFam" id="3.40.50.300:FF:001447">
    <property type="entry name" value="Ras-related protein Rab-1B"/>
    <property type="match status" value="1"/>
</dbReference>
<keyword evidence="4" id="KW-1185">Reference proteome</keyword>
<comment type="caution">
    <text evidence="3">The sequence shown here is derived from an EMBL/GenBank/DDBJ whole genome shotgun (WGS) entry which is preliminary data.</text>
</comment>
<sequence length="472" mass="52959">MENFQQKIEALLALARKKQQEEQSNQVEVRIEETIPEEKSSLKDIWRKMGSADSSSTPDNGGKNKKRATRPKRLGSGKKYSNKKLNQANKMDIPTLLEKLRCSTIDEVDKENISPFLYRKKFDSKTDSPCSSSPPSSPPSSLPSSPLDPMVKTHTINYFHQYSNINSSNEVIMNKSIDYDMMDVKNIKSRTTTMNISIITPTKINQYFNVPAAVRNTPHNVPAVRNIYHNHNVTPPNKNGDIAGYFSIEKGKFKETKIITHNSLNDASPDTRRILEAAQIHGSGRINLFSGYVMENVSERYYRSDFSQSCLLLQFTDKRFQPAHDLTIGVEFGARFVDVEGKKIKLQIWDTAGQESFRSITRSYYRGAAGALRDTFDHLLIWLEDARQHSNSNTTIMLIGNKSDLDSKRAVSYAEGAAFARQHGLFFMETSAKTAENVEDANGIKRGMHLQPGANTIPLNVSSGGNNCCNTG</sequence>
<dbReference type="InterPro" id="IPR027417">
    <property type="entry name" value="P-loop_NTPase"/>
</dbReference>
<dbReference type="SMART" id="SM00174">
    <property type="entry name" value="RHO"/>
    <property type="match status" value="1"/>
</dbReference>
<dbReference type="PROSITE" id="PS51419">
    <property type="entry name" value="RAB"/>
    <property type="match status" value="1"/>
</dbReference>
<dbReference type="GO" id="GO:0003924">
    <property type="term" value="F:GTPase activity"/>
    <property type="evidence" value="ECO:0007669"/>
    <property type="project" value="InterPro"/>
</dbReference>
<feature type="region of interest" description="Disordered" evidence="2">
    <location>
        <begin position="39"/>
        <end position="87"/>
    </location>
</feature>
<comment type="similarity">
    <text evidence="1">Belongs to the small GTPase superfamily. Rab family.</text>
</comment>
<evidence type="ECO:0000313" key="3">
    <source>
        <dbReference type="EMBL" id="CAG8494905.1"/>
    </source>
</evidence>
<evidence type="ECO:0000256" key="2">
    <source>
        <dbReference type="SAM" id="MobiDB-lite"/>
    </source>
</evidence>
<dbReference type="InterPro" id="IPR050209">
    <property type="entry name" value="Rab_GTPases_membrane_traffic"/>
</dbReference>
<dbReference type="InterPro" id="IPR001806">
    <property type="entry name" value="Small_GTPase"/>
</dbReference>
<dbReference type="GO" id="GO:0005525">
    <property type="term" value="F:GTP binding"/>
    <property type="evidence" value="ECO:0007669"/>
    <property type="project" value="InterPro"/>
</dbReference>
<dbReference type="InterPro" id="IPR005225">
    <property type="entry name" value="Small_GTP-bd"/>
</dbReference>
<name>A0A9N8WQQ6_9GLOM</name>
<dbReference type="PROSITE" id="PS51421">
    <property type="entry name" value="RAS"/>
    <property type="match status" value="1"/>
</dbReference>
<dbReference type="SUPFAM" id="SSF52540">
    <property type="entry name" value="P-loop containing nucleoside triphosphate hydrolases"/>
    <property type="match status" value="1"/>
</dbReference>
<protein>
    <submittedName>
        <fullName evidence="3">3742_t:CDS:1</fullName>
    </submittedName>
</protein>
<proteinExistence type="inferred from homology"/>
<dbReference type="Gene3D" id="3.40.50.300">
    <property type="entry name" value="P-loop containing nucleotide triphosphate hydrolases"/>
    <property type="match status" value="1"/>
</dbReference>
<dbReference type="Proteomes" id="UP000789706">
    <property type="component" value="Unassembled WGS sequence"/>
</dbReference>
<dbReference type="PRINTS" id="PR00449">
    <property type="entry name" value="RASTRNSFRMNG"/>
</dbReference>
<dbReference type="PANTHER" id="PTHR47979">
    <property type="entry name" value="DRAB11-RELATED"/>
    <property type="match status" value="1"/>
</dbReference>
<dbReference type="Pfam" id="PF00071">
    <property type="entry name" value="Ras"/>
    <property type="match status" value="1"/>
</dbReference>
<feature type="region of interest" description="Disordered" evidence="2">
    <location>
        <begin position="124"/>
        <end position="149"/>
    </location>
</feature>
<evidence type="ECO:0000256" key="1">
    <source>
        <dbReference type="ARBA" id="ARBA00006270"/>
    </source>
</evidence>
<dbReference type="SMART" id="SM00175">
    <property type="entry name" value="RAB"/>
    <property type="match status" value="1"/>
</dbReference>
<dbReference type="OrthoDB" id="9989112at2759"/>
<organism evidence="3 4">
    <name type="scientific">Diversispora eburnea</name>
    <dbReference type="NCBI Taxonomy" id="1213867"/>
    <lineage>
        <taxon>Eukaryota</taxon>
        <taxon>Fungi</taxon>
        <taxon>Fungi incertae sedis</taxon>
        <taxon>Mucoromycota</taxon>
        <taxon>Glomeromycotina</taxon>
        <taxon>Glomeromycetes</taxon>
        <taxon>Diversisporales</taxon>
        <taxon>Diversisporaceae</taxon>
        <taxon>Diversispora</taxon>
    </lineage>
</organism>
<dbReference type="SMART" id="SM00173">
    <property type="entry name" value="RAS"/>
    <property type="match status" value="1"/>
</dbReference>